<dbReference type="PANTHER" id="PTHR35788:SF1">
    <property type="entry name" value="EXPORTED PROTEIN"/>
    <property type="match status" value="1"/>
</dbReference>
<evidence type="ECO:0000313" key="3">
    <source>
        <dbReference type="Proteomes" id="UP000199475"/>
    </source>
</evidence>
<dbReference type="InterPro" id="IPR022029">
    <property type="entry name" value="YoaR-like_PG-bd"/>
</dbReference>
<name>A0A1G9JQZ9_9ACTN</name>
<dbReference type="InterPro" id="IPR007391">
    <property type="entry name" value="Vancomycin_resist_VanW"/>
</dbReference>
<dbReference type="Pfam" id="PF04294">
    <property type="entry name" value="VanW"/>
    <property type="match status" value="1"/>
</dbReference>
<organism evidence="2 3">
    <name type="scientific">Tessaracoccus oleiagri</name>
    <dbReference type="NCBI Taxonomy" id="686624"/>
    <lineage>
        <taxon>Bacteria</taxon>
        <taxon>Bacillati</taxon>
        <taxon>Actinomycetota</taxon>
        <taxon>Actinomycetes</taxon>
        <taxon>Propionibacteriales</taxon>
        <taxon>Propionibacteriaceae</taxon>
        <taxon>Tessaracoccus</taxon>
    </lineage>
</organism>
<dbReference type="Proteomes" id="UP000199475">
    <property type="component" value="Unassembled WGS sequence"/>
</dbReference>
<dbReference type="RefSeq" id="WP_093250318.1">
    <property type="nucleotide sequence ID" value="NZ_FNGP01000002.1"/>
</dbReference>
<sequence>MNKKQNKKWMWAGVGTGAAVLLAGGAYTAAYFVAGNQVPAHAAAGDVAIGGMSPREAQETLRRVFEPRVRQPIEIATAAGDNIELIPDEAGLNVDYEATVAAAGGGFSWNPVNIYRSLAGGDQVDIVYTVDEEQLQSSFAEKADALAVEPVDATISLTEGTVSTTAAEVGYQLQVEATAEAFRQAFENGETRIEAVGEEIQPAVTDADIKAFADGALKKAMTGPISLTSDGGNVELTEEEVAQTLTITGEGKDLAVGFDEATLTELTADDLEDLQVKGGPKNASYKLEGGQVVVVPGQKGLAVTPEAVTKAFGEALNGESRTVALEATEQEPEFTTAQAEQLKPTQVIGEYSTRYPHAAYRNTNIGKAATMVNGTVLLPGDTFSLNRKLGERTEAAGWAAGYVISGGNLVREAGGGVSQAATTLFNAAFFAGFEDVEHKPHSLYFARYPAGREATVYYGSVDLKFRNNTDYPALIQGSYSASSAGKDGSVTFRIWSRPTWDKVESTELVKSDFYEGTERVLDTDNCEPQAPIQGFTVNYKRLFYKDGRVVKEEPFRWKYNAGDRITCADD</sequence>
<keyword evidence="3" id="KW-1185">Reference proteome</keyword>
<dbReference type="Pfam" id="PF12229">
    <property type="entry name" value="PG_binding_4"/>
    <property type="match status" value="2"/>
</dbReference>
<feature type="domain" description="YoaR-like putative peptidoglycan binding" evidence="1">
    <location>
        <begin position="87"/>
        <end position="192"/>
    </location>
</feature>
<dbReference type="PANTHER" id="PTHR35788">
    <property type="entry name" value="EXPORTED PROTEIN-RELATED"/>
    <property type="match status" value="1"/>
</dbReference>
<evidence type="ECO:0000259" key="1">
    <source>
        <dbReference type="Pfam" id="PF12229"/>
    </source>
</evidence>
<dbReference type="STRING" id="686624.SAMN04488242_1396"/>
<feature type="domain" description="YoaR-like putative peptidoglycan binding" evidence="1">
    <location>
        <begin position="249"/>
        <end position="323"/>
    </location>
</feature>
<dbReference type="OrthoDB" id="9813301at2"/>
<gene>
    <name evidence="2" type="ORF">SAMN04488242_1396</name>
</gene>
<dbReference type="InterPro" id="IPR052913">
    <property type="entry name" value="Glycopeptide_resist_protein"/>
</dbReference>
<reference evidence="2 3" key="1">
    <citation type="submission" date="2016-10" db="EMBL/GenBank/DDBJ databases">
        <authorList>
            <person name="de Groot N.N."/>
        </authorList>
    </citation>
    <scope>NUCLEOTIDE SEQUENCE [LARGE SCALE GENOMIC DNA]</scope>
    <source>
        <strain evidence="2 3">CGMCC 1.9159</strain>
    </source>
</reference>
<dbReference type="EMBL" id="FNGP01000002">
    <property type="protein sequence ID" value="SDL39564.1"/>
    <property type="molecule type" value="Genomic_DNA"/>
</dbReference>
<evidence type="ECO:0000313" key="2">
    <source>
        <dbReference type="EMBL" id="SDL39564.1"/>
    </source>
</evidence>
<proteinExistence type="predicted"/>
<dbReference type="AlphaFoldDB" id="A0A1G9JQZ9"/>
<accession>A0A1G9JQZ9</accession>
<protein>
    <submittedName>
        <fullName evidence="2">Putative peptidoglycan binding domain-containing protein</fullName>
    </submittedName>
</protein>